<dbReference type="EMBL" id="LUTY01000319">
    <property type="protein sequence ID" value="OAD23524.1"/>
    <property type="molecule type" value="Genomic_DNA"/>
</dbReference>
<keyword evidence="2" id="KW-1185">Reference proteome</keyword>
<evidence type="ECO:0000313" key="2">
    <source>
        <dbReference type="Proteomes" id="UP000076962"/>
    </source>
</evidence>
<reference evidence="1 2" key="1">
    <citation type="submission" date="2016-05" db="EMBL/GenBank/DDBJ databases">
        <title>Single-cell genome of chain-forming Candidatus Thiomargarita nelsonii and comparison to other large sulfur-oxidizing bacteria.</title>
        <authorList>
            <person name="Winkel M."/>
            <person name="Salman V."/>
            <person name="Woyke T."/>
            <person name="Schulz-Vogt H."/>
            <person name="Richter M."/>
            <person name="Flood B."/>
            <person name="Bailey J."/>
            <person name="Amann R."/>
            <person name="Mussmann M."/>
        </authorList>
    </citation>
    <scope>NUCLEOTIDE SEQUENCE [LARGE SCALE GENOMIC DNA]</scope>
    <source>
        <strain evidence="1 2">THI036</strain>
    </source>
</reference>
<name>A0A176S6H3_9GAMM</name>
<organism evidence="1 2">
    <name type="scientific">Candidatus Thiomargarita nelsonii</name>
    <dbReference type="NCBI Taxonomy" id="1003181"/>
    <lineage>
        <taxon>Bacteria</taxon>
        <taxon>Pseudomonadati</taxon>
        <taxon>Pseudomonadota</taxon>
        <taxon>Gammaproteobacteria</taxon>
        <taxon>Thiotrichales</taxon>
        <taxon>Thiotrichaceae</taxon>
        <taxon>Thiomargarita</taxon>
    </lineage>
</organism>
<accession>A0A176S6H3</accession>
<sequence>MIKFLIHFESRQSLVVALLHQTEVTLKRRMCPAHISSQDTVLKANRDTRVGNKKHVAHPTEMLINLLNLCAY</sequence>
<protein>
    <submittedName>
        <fullName evidence="1">Uncharacterized protein</fullName>
    </submittedName>
</protein>
<dbReference type="Proteomes" id="UP000076962">
    <property type="component" value="Unassembled WGS sequence"/>
</dbReference>
<proteinExistence type="predicted"/>
<evidence type="ECO:0000313" key="1">
    <source>
        <dbReference type="EMBL" id="OAD23524.1"/>
    </source>
</evidence>
<comment type="caution">
    <text evidence="1">The sequence shown here is derived from an EMBL/GenBank/DDBJ whole genome shotgun (WGS) entry which is preliminary data.</text>
</comment>
<dbReference type="AlphaFoldDB" id="A0A176S6H3"/>
<gene>
    <name evidence="1" type="ORF">THIOM_000645</name>
</gene>